<dbReference type="Gene3D" id="1.10.1740.10">
    <property type="match status" value="1"/>
</dbReference>
<protein>
    <submittedName>
        <fullName evidence="7">RNA polymerase sigma-70 factor</fullName>
    </submittedName>
</protein>
<comment type="similarity">
    <text evidence="1">Belongs to the sigma-70 factor family. ECF subfamily.</text>
</comment>
<dbReference type="InterPro" id="IPR014327">
    <property type="entry name" value="RNA_pol_sigma70_bacteroid"/>
</dbReference>
<dbReference type="EMBL" id="SJSL01000004">
    <property type="protein sequence ID" value="TCD00159.1"/>
    <property type="molecule type" value="Genomic_DNA"/>
</dbReference>
<dbReference type="GO" id="GO:0006352">
    <property type="term" value="P:DNA-templated transcription initiation"/>
    <property type="evidence" value="ECO:0007669"/>
    <property type="project" value="InterPro"/>
</dbReference>
<feature type="domain" description="RNA polymerase sigma-70 region 2" evidence="5">
    <location>
        <begin position="27"/>
        <end position="92"/>
    </location>
</feature>
<evidence type="ECO:0000313" key="7">
    <source>
        <dbReference type="EMBL" id="TCD00159.1"/>
    </source>
</evidence>
<sequence length="193" mass="22533">MKVFTKRPDNELALLVKKGNKEAFTELYNRYWTVLFLHARKMLKDDEEAKDVVQELFVHLWNRADTLDLNSSIAAYLYKAVRNKIYNLIAHKRVVNDYQQSLISFLEEGELITEELVREKELALIIEQEIQLLPPKMREVFELSRRQHLSYKEIGAKMGISDHTVKRQVSNALSILRTKLGVSTGLIFLLLCK</sequence>
<name>A0A4R0NIW3_9SPHI</name>
<evidence type="ECO:0000256" key="3">
    <source>
        <dbReference type="ARBA" id="ARBA00023082"/>
    </source>
</evidence>
<evidence type="ECO:0000259" key="6">
    <source>
        <dbReference type="Pfam" id="PF08281"/>
    </source>
</evidence>
<keyword evidence="8" id="KW-1185">Reference proteome</keyword>
<dbReference type="Pfam" id="PF04542">
    <property type="entry name" value="Sigma70_r2"/>
    <property type="match status" value="1"/>
</dbReference>
<evidence type="ECO:0000256" key="4">
    <source>
        <dbReference type="ARBA" id="ARBA00023163"/>
    </source>
</evidence>
<dbReference type="InterPro" id="IPR014284">
    <property type="entry name" value="RNA_pol_sigma-70_dom"/>
</dbReference>
<dbReference type="PANTHER" id="PTHR43133">
    <property type="entry name" value="RNA POLYMERASE ECF-TYPE SIGMA FACTO"/>
    <property type="match status" value="1"/>
</dbReference>
<dbReference type="Proteomes" id="UP000293347">
    <property type="component" value="Unassembled WGS sequence"/>
</dbReference>
<dbReference type="InterPro" id="IPR007627">
    <property type="entry name" value="RNA_pol_sigma70_r2"/>
</dbReference>
<dbReference type="OrthoDB" id="659569at2"/>
<dbReference type="NCBIfam" id="TIGR02985">
    <property type="entry name" value="Sig70_bacteroi1"/>
    <property type="match status" value="1"/>
</dbReference>
<gene>
    <name evidence="7" type="ORF">EZ437_15705</name>
</gene>
<evidence type="ECO:0000259" key="5">
    <source>
        <dbReference type="Pfam" id="PF04542"/>
    </source>
</evidence>
<dbReference type="InterPro" id="IPR039425">
    <property type="entry name" value="RNA_pol_sigma-70-like"/>
</dbReference>
<evidence type="ECO:0000256" key="2">
    <source>
        <dbReference type="ARBA" id="ARBA00023015"/>
    </source>
</evidence>
<dbReference type="InterPro" id="IPR013325">
    <property type="entry name" value="RNA_pol_sigma_r2"/>
</dbReference>
<dbReference type="AlphaFoldDB" id="A0A4R0NIW3"/>
<dbReference type="Pfam" id="PF08281">
    <property type="entry name" value="Sigma70_r4_2"/>
    <property type="match status" value="1"/>
</dbReference>
<dbReference type="SUPFAM" id="SSF88946">
    <property type="entry name" value="Sigma2 domain of RNA polymerase sigma factors"/>
    <property type="match status" value="1"/>
</dbReference>
<keyword evidence="4" id="KW-0804">Transcription</keyword>
<evidence type="ECO:0000313" key="8">
    <source>
        <dbReference type="Proteomes" id="UP000293347"/>
    </source>
</evidence>
<accession>A0A4R0NIW3</accession>
<dbReference type="InterPro" id="IPR036388">
    <property type="entry name" value="WH-like_DNA-bd_sf"/>
</dbReference>
<feature type="domain" description="RNA polymerase sigma factor 70 region 4 type 2" evidence="6">
    <location>
        <begin position="125"/>
        <end position="173"/>
    </location>
</feature>
<proteinExistence type="inferred from homology"/>
<keyword evidence="2" id="KW-0805">Transcription regulation</keyword>
<dbReference type="GO" id="GO:0016987">
    <property type="term" value="F:sigma factor activity"/>
    <property type="evidence" value="ECO:0007669"/>
    <property type="project" value="UniProtKB-KW"/>
</dbReference>
<dbReference type="NCBIfam" id="TIGR02937">
    <property type="entry name" value="sigma70-ECF"/>
    <property type="match status" value="1"/>
</dbReference>
<dbReference type="InterPro" id="IPR013324">
    <property type="entry name" value="RNA_pol_sigma_r3/r4-like"/>
</dbReference>
<keyword evidence="3" id="KW-0731">Sigma factor</keyword>
<dbReference type="Gene3D" id="1.10.10.10">
    <property type="entry name" value="Winged helix-like DNA-binding domain superfamily/Winged helix DNA-binding domain"/>
    <property type="match status" value="1"/>
</dbReference>
<dbReference type="SUPFAM" id="SSF88659">
    <property type="entry name" value="Sigma3 and sigma4 domains of RNA polymerase sigma factors"/>
    <property type="match status" value="1"/>
</dbReference>
<comment type="caution">
    <text evidence="7">The sequence shown here is derived from an EMBL/GenBank/DDBJ whole genome shotgun (WGS) entry which is preliminary data.</text>
</comment>
<dbReference type="CDD" id="cd06171">
    <property type="entry name" value="Sigma70_r4"/>
    <property type="match status" value="1"/>
</dbReference>
<dbReference type="InterPro" id="IPR013249">
    <property type="entry name" value="RNA_pol_sigma70_r4_t2"/>
</dbReference>
<dbReference type="PANTHER" id="PTHR43133:SF46">
    <property type="entry name" value="RNA POLYMERASE SIGMA-70 FACTOR ECF SUBFAMILY"/>
    <property type="match status" value="1"/>
</dbReference>
<dbReference type="GO" id="GO:0003677">
    <property type="term" value="F:DNA binding"/>
    <property type="evidence" value="ECO:0007669"/>
    <property type="project" value="InterPro"/>
</dbReference>
<dbReference type="RefSeq" id="WP_131597014.1">
    <property type="nucleotide sequence ID" value="NZ_SJSL01000004.1"/>
</dbReference>
<evidence type="ECO:0000256" key="1">
    <source>
        <dbReference type="ARBA" id="ARBA00010641"/>
    </source>
</evidence>
<reference evidence="7 8" key="1">
    <citation type="submission" date="2019-02" db="EMBL/GenBank/DDBJ databases">
        <title>Pedobacter sp. RP-1-14 sp. nov., isolated from Arctic soil.</title>
        <authorList>
            <person name="Dahal R.H."/>
        </authorList>
    </citation>
    <scope>NUCLEOTIDE SEQUENCE [LARGE SCALE GENOMIC DNA]</scope>
    <source>
        <strain evidence="7 8">RP-1-14</strain>
    </source>
</reference>
<organism evidence="7 8">
    <name type="scientific">Pedobacter psychroterrae</name>
    <dbReference type="NCBI Taxonomy" id="2530453"/>
    <lineage>
        <taxon>Bacteria</taxon>
        <taxon>Pseudomonadati</taxon>
        <taxon>Bacteroidota</taxon>
        <taxon>Sphingobacteriia</taxon>
        <taxon>Sphingobacteriales</taxon>
        <taxon>Sphingobacteriaceae</taxon>
        <taxon>Pedobacter</taxon>
    </lineage>
</organism>